<reference evidence="2 3" key="1">
    <citation type="submission" date="2021-06" db="EMBL/GenBank/DDBJ databases">
        <title>A haploid diamondback moth (Plutella xylostella L.) genome assembly resolves 31 chromosomes and identifies a diamide resistance mutation.</title>
        <authorList>
            <person name="Ward C.M."/>
            <person name="Perry K.D."/>
            <person name="Baker G."/>
            <person name="Powis K."/>
            <person name="Heckel D.G."/>
            <person name="Baxter S.W."/>
        </authorList>
    </citation>
    <scope>NUCLEOTIDE SEQUENCE [LARGE SCALE GENOMIC DNA]</scope>
    <source>
        <strain evidence="2 3">LV</strain>
        <tissue evidence="2">Single pupa</tissue>
    </source>
</reference>
<organism evidence="2 3">
    <name type="scientific">Plutella xylostella</name>
    <name type="common">Diamondback moth</name>
    <name type="synonym">Plutella maculipennis</name>
    <dbReference type="NCBI Taxonomy" id="51655"/>
    <lineage>
        <taxon>Eukaryota</taxon>
        <taxon>Metazoa</taxon>
        <taxon>Ecdysozoa</taxon>
        <taxon>Arthropoda</taxon>
        <taxon>Hexapoda</taxon>
        <taxon>Insecta</taxon>
        <taxon>Pterygota</taxon>
        <taxon>Neoptera</taxon>
        <taxon>Endopterygota</taxon>
        <taxon>Lepidoptera</taxon>
        <taxon>Glossata</taxon>
        <taxon>Ditrysia</taxon>
        <taxon>Yponomeutoidea</taxon>
        <taxon>Plutellidae</taxon>
        <taxon>Plutella</taxon>
    </lineage>
</organism>
<feature type="region of interest" description="Disordered" evidence="1">
    <location>
        <begin position="48"/>
        <end position="72"/>
    </location>
</feature>
<name>A0ABQ7QDF8_PLUXY</name>
<dbReference type="Proteomes" id="UP000823941">
    <property type="component" value="Chromosome 17"/>
</dbReference>
<keyword evidence="3" id="KW-1185">Reference proteome</keyword>
<gene>
    <name evidence="2" type="ORF">JYU34_013124</name>
</gene>
<sequence length="286" mass="30894">MSKTVESVIRELQKTLESLVIKVSALELKIGEQSAIIASQSSLISRISPPSPAVATPTRETTTPKVTPQPAPARNAQAALQRPVRQARLAATAAISGGKSAATTVGVKQVQPRASLGERSAAAAAVAEARTSSAVATKGESVPLITTIEHTHGDSKESEWTIVGKSKRPRNARSHNIVIEGVGKQTYGIKTVKKLKYIQAWMFAPTTTTDLIIDFLKKVIPSLTTHEEFHVEKRVIDTDRHSSFIIGIREDKFDELKTPTLWPPGVKYSDWFLLVSRSSPPPAGPP</sequence>
<evidence type="ECO:0000313" key="3">
    <source>
        <dbReference type="Proteomes" id="UP000823941"/>
    </source>
</evidence>
<evidence type="ECO:0000313" key="2">
    <source>
        <dbReference type="EMBL" id="KAG7303095.1"/>
    </source>
</evidence>
<protein>
    <submittedName>
        <fullName evidence="2">Uncharacterized protein</fullName>
    </submittedName>
</protein>
<dbReference type="EMBL" id="JAHIBW010000017">
    <property type="protein sequence ID" value="KAG7303095.1"/>
    <property type="molecule type" value="Genomic_DNA"/>
</dbReference>
<comment type="caution">
    <text evidence="2">The sequence shown here is derived from an EMBL/GenBank/DDBJ whole genome shotgun (WGS) entry which is preliminary data.</text>
</comment>
<evidence type="ECO:0000256" key="1">
    <source>
        <dbReference type="SAM" id="MobiDB-lite"/>
    </source>
</evidence>
<accession>A0ABQ7QDF8</accession>
<proteinExistence type="predicted"/>